<feature type="transmembrane region" description="Helical" evidence="1">
    <location>
        <begin position="75"/>
        <end position="96"/>
    </location>
</feature>
<feature type="transmembrane region" description="Helical" evidence="1">
    <location>
        <begin position="47"/>
        <end position="68"/>
    </location>
</feature>
<gene>
    <name evidence="2" type="ORF">NBH00_03755</name>
</gene>
<dbReference type="EMBL" id="CP098502">
    <property type="protein sequence ID" value="UTI65331.1"/>
    <property type="molecule type" value="Genomic_DNA"/>
</dbReference>
<organism evidence="2 3">
    <name type="scientific">Paraconexibacter antarcticus</name>
    <dbReference type="NCBI Taxonomy" id="2949664"/>
    <lineage>
        <taxon>Bacteria</taxon>
        <taxon>Bacillati</taxon>
        <taxon>Actinomycetota</taxon>
        <taxon>Thermoleophilia</taxon>
        <taxon>Solirubrobacterales</taxon>
        <taxon>Paraconexibacteraceae</taxon>
        <taxon>Paraconexibacter</taxon>
    </lineage>
</organism>
<protein>
    <submittedName>
        <fullName evidence="2">Uncharacterized protein</fullName>
    </submittedName>
</protein>
<evidence type="ECO:0000313" key="2">
    <source>
        <dbReference type="EMBL" id="UTI65331.1"/>
    </source>
</evidence>
<feature type="transmembrane region" description="Helical" evidence="1">
    <location>
        <begin position="17"/>
        <end position="35"/>
    </location>
</feature>
<feature type="transmembrane region" description="Helical" evidence="1">
    <location>
        <begin position="133"/>
        <end position="154"/>
    </location>
</feature>
<keyword evidence="1" id="KW-0472">Membrane</keyword>
<reference evidence="2 3" key="1">
    <citation type="submission" date="2022-06" db="EMBL/GenBank/DDBJ databases">
        <title>Paraconexibacter antarcticus.</title>
        <authorList>
            <person name="Kim C.S."/>
        </authorList>
    </citation>
    <scope>NUCLEOTIDE SEQUENCE [LARGE SCALE GENOMIC DNA]</scope>
    <source>
        <strain evidence="2 3">02-257</strain>
    </source>
</reference>
<sequence length="177" mass="17435">MSPVVSSADELALEPRLLLRGVTAALAVAAALWHVTGALSLPAGADAAILVALTTAAAHVAWATWLVLRPSRACLTVGALASAVMLVGSGALVVLVGSGGQGAAVLIGLGVQLSLLWLILVARQPATPRVVLATARSGAVAAALLFSIAAAGGVHDHPATASGPRTVAAPAYLCHLL</sequence>
<dbReference type="Proteomes" id="UP001056035">
    <property type="component" value="Chromosome"/>
</dbReference>
<keyword evidence="3" id="KW-1185">Reference proteome</keyword>
<accession>A0ABY5DTH1</accession>
<keyword evidence="1" id="KW-0812">Transmembrane</keyword>
<evidence type="ECO:0000256" key="1">
    <source>
        <dbReference type="SAM" id="Phobius"/>
    </source>
</evidence>
<dbReference type="RefSeq" id="WP_254572012.1">
    <property type="nucleotide sequence ID" value="NZ_CP098502.1"/>
</dbReference>
<feature type="transmembrane region" description="Helical" evidence="1">
    <location>
        <begin position="102"/>
        <end position="121"/>
    </location>
</feature>
<name>A0ABY5DTH1_9ACTN</name>
<proteinExistence type="predicted"/>
<keyword evidence="1" id="KW-1133">Transmembrane helix</keyword>
<evidence type="ECO:0000313" key="3">
    <source>
        <dbReference type="Proteomes" id="UP001056035"/>
    </source>
</evidence>